<dbReference type="Pfam" id="PF00226">
    <property type="entry name" value="DnaJ"/>
    <property type="match status" value="1"/>
</dbReference>
<dbReference type="InterPro" id="IPR001623">
    <property type="entry name" value="DnaJ_domain"/>
</dbReference>
<dbReference type="Proteomes" id="UP000216605">
    <property type="component" value="Unassembled WGS sequence"/>
</dbReference>
<gene>
    <name evidence="3" type="ORF">CHU92_11210</name>
</gene>
<name>A0A255Z2F1_9FLAO</name>
<dbReference type="InterPro" id="IPR036869">
    <property type="entry name" value="J_dom_sf"/>
</dbReference>
<dbReference type="Gene3D" id="1.10.287.110">
    <property type="entry name" value="DnaJ domain"/>
    <property type="match status" value="1"/>
</dbReference>
<proteinExistence type="predicted"/>
<evidence type="ECO:0000313" key="3">
    <source>
        <dbReference type="EMBL" id="OYQ35075.1"/>
    </source>
</evidence>
<dbReference type="PANTHER" id="PTHR44145:SF3">
    <property type="entry name" value="DNAJ HOMOLOG SUBFAMILY A MEMBER 3, MITOCHONDRIAL"/>
    <property type="match status" value="1"/>
</dbReference>
<evidence type="ECO:0000259" key="2">
    <source>
        <dbReference type="PROSITE" id="PS50076"/>
    </source>
</evidence>
<dbReference type="PRINTS" id="PR00625">
    <property type="entry name" value="JDOMAIN"/>
</dbReference>
<keyword evidence="1" id="KW-0143">Chaperone</keyword>
<dbReference type="AlphaFoldDB" id="A0A255Z2F1"/>
<reference evidence="3 4" key="1">
    <citation type="submission" date="2017-07" db="EMBL/GenBank/DDBJ databases">
        <title>Flavobacterium cyanobacteriorum sp. nov., isolated from cyanobacterial aggregates in a eutrophic lake.</title>
        <authorList>
            <person name="Cai H."/>
        </authorList>
    </citation>
    <scope>NUCLEOTIDE SEQUENCE [LARGE SCALE GENOMIC DNA]</scope>
    <source>
        <strain evidence="3 4">TH021</strain>
    </source>
</reference>
<keyword evidence="4" id="KW-1185">Reference proteome</keyword>
<dbReference type="PANTHER" id="PTHR44145">
    <property type="entry name" value="DNAJ HOMOLOG SUBFAMILY A MEMBER 3, MITOCHONDRIAL"/>
    <property type="match status" value="1"/>
</dbReference>
<dbReference type="EMBL" id="NOXV01000287">
    <property type="protein sequence ID" value="OYQ35075.1"/>
    <property type="molecule type" value="Genomic_DNA"/>
</dbReference>
<evidence type="ECO:0000313" key="4">
    <source>
        <dbReference type="Proteomes" id="UP000216605"/>
    </source>
</evidence>
<dbReference type="PROSITE" id="PS50076">
    <property type="entry name" value="DNAJ_2"/>
    <property type="match status" value="1"/>
</dbReference>
<comment type="caution">
    <text evidence="3">The sequence shown here is derived from an EMBL/GenBank/DDBJ whole genome shotgun (WGS) entry which is preliminary data.</text>
</comment>
<dbReference type="OrthoDB" id="9779622at2"/>
<dbReference type="RefSeq" id="WP_094415596.1">
    <property type="nucleotide sequence ID" value="NZ_NOXV01000287.1"/>
</dbReference>
<protein>
    <recommendedName>
        <fullName evidence="2">J domain-containing protein</fullName>
    </recommendedName>
</protein>
<dbReference type="SMART" id="SM00271">
    <property type="entry name" value="DnaJ"/>
    <property type="match status" value="1"/>
</dbReference>
<dbReference type="InterPro" id="IPR051938">
    <property type="entry name" value="Apopto_cytoskel_mod"/>
</dbReference>
<evidence type="ECO:0000256" key="1">
    <source>
        <dbReference type="ARBA" id="ARBA00023186"/>
    </source>
</evidence>
<dbReference type="CDD" id="cd06257">
    <property type="entry name" value="DnaJ"/>
    <property type="match status" value="1"/>
</dbReference>
<accession>A0A255Z2F1</accession>
<feature type="domain" description="J" evidence="2">
    <location>
        <begin position="3"/>
        <end position="68"/>
    </location>
</feature>
<dbReference type="SUPFAM" id="SSF46565">
    <property type="entry name" value="Chaperone J-domain"/>
    <property type="match status" value="1"/>
</dbReference>
<organism evidence="3 4">
    <name type="scientific">Flavobacterium cyanobacteriorum</name>
    <dbReference type="NCBI Taxonomy" id="2022802"/>
    <lineage>
        <taxon>Bacteria</taxon>
        <taxon>Pseudomonadati</taxon>
        <taxon>Bacteroidota</taxon>
        <taxon>Flavobacteriia</taxon>
        <taxon>Flavobacteriales</taxon>
        <taxon>Flavobacteriaceae</taxon>
        <taxon>Flavobacterium</taxon>
    </lineage>
</organism>
<sequence>MKDYYKILGVLPGCTQAEIKKAYRLLAVQYHPDKNAGDKASEERFKEIAESYIILGDAAQRHAYDCSKGYKKQHKPKVSATGHTPTGILLMFKKIKEKVFNAGGRINKEMLFKLVDDILTDDTVTFLISAEEILTNNLIIDEIVVCGIFMNAEHKPLIKEKLLVLANGSARMINRISILDPKNPDTL</sequence>